<accession>A0AAE1CXZ1</accession>
<feature type="compositionally biased region" description="Basic and acidic residues" evidence="1">
    <location>
        <begin position="76"/>
        <end position="88"/>
    </location>
</feature>
<evidence type="ECO:0000313" key="3">
    <source>
        <dbReference type="EMBL" id="KAK3743946.1"/>
    </source>
</evidence>
<reference evidence="3" key="1">
    <citation type="journal article" date="2023" name="G3 (Bethesda)">
        <title>A reference genome for the long-term kleptoplast-retaining sea slug Elysia crispata morphotype clarki.</title>
        <authorList>
            <person name="Eastman K.E."/>
            <person name="Pendleton A.L."/>
            <person name="Shaikh M.A."/>
            <person name="Suttiyut T."/>
            <person name="Ogas R."/>
            <person name="Tomko P."/>
            <person name="Gavelis G."/>
            <person name="Widhalm J.R."/>
            <person name="Wisecaver J.H."/>
        </authorList>
    </citation>
    <scope>NUCLEOTIDE SEQUENCE</scope>
    <source>
        <strain evidence="3">ECLA1</strain>
    </source>
</reference>
<keyword evidence="2" id="KW-0812">Transmembrane</keyword>
<dbReference type="AlphaFoldDB" id="A0AAE1CXZ1"/>
<evidence type="ECO:0000313" key="4">
    <source>
        <dbReference type="Proteomes" id="UP001283361"/>
    </source>
</evidence>
<feature type="region of interest" description="Disordered" evidence="1">
    <location>
        <begin position="76"/>
        <end position="100"/>
    </location>
</feature>
<keyword evidence="4" id="KW-1185">Reference proteome</keyword>
<evidence type="ECO:0000256" key="1">
    <source>
        <dbReference type="SAM" id="MobiDB-lite"/>
    </source>
</evidence>
<evidence type="ECO:0000256" key="2">
    <source>
        <dbReference type="SAM" id="Phobius"/>
    </source>
</evidence>
<keyword evidence="2" id="KW-0472">Membrane</keyword>
<dbReference type="Proteomes" id="UP001283361">
    <property type="component" value="Unassembled WGS sequence"/>
</dbReference>
<protein>
    <submittedName>
        <fullName evidence="3">Uncharacterized protein</fullName>
    </submittedName>
</protein>
<dbReference type="EMBL" id="JAWDGP010006289">
    <property type="protein sequence ID" value="KAK3743946.1"/>
    <property type="molecule type" value="Genomic_DNA"/>
</dbReference>
<name>A0AAE1CXZ1_9GAST</name>
<gene>
    <name evidence="3" type="ORF">RRG08_049864</name>
</gene>
<proteinExistence type="predicted"/>
<feature type="compositionally biased region" description="Low complexity" evidence="1">
    <location>
        <begin position="89"/>
        <end position="100"/>
    </location>
</feature>
<organism evidence="3 4">
    <name type="scientific">Elysia crispata</name>
    <name type="common">lettuce slug</name>
    <dbReference type="NCBI Taxonomy" id="231223"/>
    <lineage>
        <taxon>Eukaryota</taxon>
        <taxon>Metazoa</taxon>
        <taxon>Spiralia</taxon>
        <taxon>Lophotrochozoa</taxon>
        <taxon>Mollusca</taxon>
        <taxon>Gastropoda</taxon>
        <taxon>Heterobranchia</taxon>
        <taxon>Euthyneura</taxon>
        <taxon>Panpulmonata</taxon>
        <taxon>Sacoglossa</taxon>
        <taxon>Placobranchoidea</taxon>
        <taxon>Plakobranchidae</taxon>
        <taxon>Elysia</taxon>
    </lineage>
</organism>
<comment type="caution">
    <text evidence="3">The sequence shown here is derived from an EMBL/GenBank/DDBJ whole genome shotgun (WGS) entry which is preliminary data.</text>
</comment>
<sequence>MSIYNVEVQMLCVINAQISLILGNQKNFVSLAIVLCCILSMGLIIVPEERERHQRNLKENEQLRKQIAEMEDRVRERNHKLQENREDLLTWNSTTTSSTL</sequence>
<keyword evidence="2" id="KW-1133">Transmembrane helix</keyword>
<feature type="transmembrane region" description="Helical" evidence="2">
    <location>
        <begin position="28"/>
        <end position="46"/>
    </location>
</feature>